<dbReference type="PANTHER" id="PTHR47245">
    <property type="entry name" value="PEPTIDYLPROLYL ISOMERASE"/>
    <property type="match status" value="1"/>
</dbReference>
<dbReference type="Pfam" id="PF13624">
    <property type="entry name" value="SurA_N_3"/>
    <property type="match status" value="1"/>
</dbReference>
<protein>
    <recommendedName>
        <fullName evidence="2">PpiC domain-containing protein</fullName>
    </recommendedName>
</protein>
<organism evidence="3 4">
    <name type="scientific">Trichloromonas acetexigens</name>
    <dbReference type="NCBI Taxonomy" id="38815"/>
    <lineage>
        <taxon>Bacteria</taxon>
        <taxon>Pseudomonadati</taxon>
        <taxon>Thermodesulfobacteriota</taxon>
        <taxon>Desulfuromonadia</taxon>
        <taxon>Desulfuromonadales</taxon>
        <taxon>Trichloromonadaceae</taxon>
        <taxon>Trichloromonas</taxon>
    </lineage>
</organism>
<dbReference type="Pfam" id="PF13616">
    <property type="entry name" value="Rotamase_3"/>
    <property type="match status" value="1"/>
</dbReference>
<evidence type="ECO:0000259" key="2">
    <source>
        <dbReference type="PROSITE" id="PS50198"/>
    </source>
</evidence>
<sequence>MTEPIRARVNGSPISHKDFVNAVQGYAMELHRKTKEHLDADELAKVEALALEKLLARELLYQEALARGLVASAEAVAAEVQRLMANFPSPEEFVGTLAKAGIDLGDYQRMIRQDLTVNLLTAQETEALPEPDEAAIAAFYQEYAEQMREPARARACHILLKVRDGNKEETRRALEALRERSCSEDFAALAEEASDCPSAARGGDLGYFRRGEMVQPFSDAAFSQPVGEVGEVVETPFGLHLIKVLERKDVRALDLAEATPKIRRYLLEQQAARHLEQFVAELRGRAKIEFCS</sequence>
<dbReference type="RefSeq" id="WP_092056616.1">
    <property type="nucleotide sequence ID" value="NZ_FOJJ01000023.1"/>
</dbReference>
<keyword evidence="1" id="KW-0413">Isomerase</keyword>
<dbReference type="Gene3D" id="1.10.4030.10">
    <property type="entry name" value="Porin chaperone SurA, peptide-binding domain"/>
    <property type="match status" value="1"/>
</dbReference>
<dbReference type="PROSITE" id="PS01096">
    <property type="entry name" value="PPIC_PPIASE_1"/>
    <property type="match status" value="1"/>
</dbReference>
<dbReference type="SUPFAM" id="SSF109998">
    <property type="entry name" value="Triger factor/SurA peptide-binding domain-like"/>
    <property type="match status" value="1"/>
</dbReference>
<dbReference type="EMBL" id="VJVV01000003">
    <property type="protein sequence ID" value="TRO82529.1"/>
    <property type="molecule type" value="Genomic_DNA"/>
</dbReference>
<accession>A0A550JH30</accession>
<dbReference type="AlphaFoldDB" id="A0A550JH30"/>
<keyword evidence="1" id="KW-0697">Rotamase</keyword>
<reference evidence="3 4" key="1">
    <citation type="submission" date="2019-07" db="EMBL/GenBank/DDBJ databases">
        <title>Insights of Desulfuromonas acetexigens electromicrobiology.</title>
        <authorList>
            <person name="Katuri K."/>
            <person name="Sapireddy V."/>
            <person name="Shaw D.R."/>
            <person name="Saikaly P."/>
        </authorList>
    </citation>
    <scope>NUCLEOTIDE SEQUENCE [LARGE SCALE GENOMIC DNA]</scope>
    <source>
        <strain evidence="3 4">2873</strain>
    </source>
</reference>
<dbReference type="InterPro" id="IPR050245">
    <property type="entry name" value="PrsA_foldase"/>
</dbReference>
<dbReference type="PROSITE" id="PS50198">
    <property type="entry name" value="PPIC_PPIASE_2"/>
    <property type="match status" value="1"/>
</dbReference>
<name>A0A550JH30_9BACT</name>
<dbReference type="OrthoDB" id="14196at2"/>
<dbReference type="InterPro" id="IPR046357">
    <property type="entry name" value="PPIase_dom_sf"/>
</dbReference>
<proteinExistence type="predicted"/>
<evidence type="ECO:0000313" key="4">
    <source>
        <dbReference type="Proteomes" id="UP000317155"/>
    </source>
</evidence>
<comment type="caution">
    <text evidence="3">The sequence shown here is derived from an EMBL/GenBank/DDBJ whole genome shotgun (WGS) entry which is preliminary data.</text>
</comment>
<dbReference type="InterPro" id="IPR000297">
    <property type="entry name" value="PPIase_PpiC"/>
</dbReference>
<dbReference type="InterPro" id="IPR023058">
    <property type="entry name" value="PPIase_PpiC_CS"/>
</dbReference>
<feature type="domain" description="PpiC" evidence="2">
    <location>
        <begin position="150"/>
        <end position="246"/>
    </location>
</feature>
<evidence type="ECO:0000313" key="3">
    <source>
        <dbReference type="EMBL" id="TRO82529.1"/>
    </source>
</evidence>
<dbReference type="Proteomes" id="UP000317155">
    <property type="component" value="Unassembled WGS sequence"/>
</dbReference>
<dbReference type="PANTHER" id="PTHR47245:SF2">
    <property type="entry name" value="PEPTIDYL-PROLYL CIS-TRANS ISOMERASE HP_0175-RELATED"/>
    <property type="match status" value="1"/>
</dbReference>
<gene>
    <name evidence="3" type="ORF">FL622_04895</name>
</gene>
<dbReference type="GO" id="GO:0003755">
    <property type="term" value="F:peptidyl-prolyl cis-trans isomerase activity"/>
    <property type="evidence" value="ECO:0007669"/>
    <property type="project" value="UniProtKB-KW"/>
</dbReference>
<evidence type="ECO:0000256" key="1">
    <source>
        <dbReference type="PROSITE-ProRule" id="PRU00278"/>
    </source>
</evidence>
<dbReference type="Gene3D" id="3.10.50.40">
    <property type="match status" value="1"/>
</dbReference>
<dbReference type="InterPro" id="IPR027304">
    <property type="entry name" value="Trigger_fact/SurA_dom_sf"/>
</dbReference>
<keyword evidence="4" id="KW-1185">Reference proteome</keyword>
<dbReference type="SUPFAM" id="SSF54534">
    <property type="entry name" value="FKBP-like"/>
    <property type="match status" value="1"/>
</dbReference>